<dbReference type="AlphaFoldDB" id="B0WF47"/>
<protein>
    <recommendedName>
        <fullName evidence="5">Secreted protein</fullName>
    </recommendedName>
</protein>
<dbReference type="HOGENOM" id="CLU_1604343_0_0_1"/>
<reference evidence="2" key="1">
    <citation type="submission" date="2007-03" db="EMBL/GenBank/DDBJ databases">
        <title>Annotation of Culex pipiens quinquefasciatus.</title>
        <authorList>
            <consortium name="The Broad Institute Genome Sequencing Platform"/>
            <person name="Atkinson P.W."/>
            <person name="Hemingway J."/>
            <person name="Christensen B.M."/>
            <person name="Higgs S."/>
            <person name="Kodira C."/>
            <person name="Hannick L."/>
            <person name="Megy K."/>
            <person name="O'Leary S."/>
            <person name="Pearson M."/>
            <person name="Haas B.J."/>
            <person name="Mauceli E."/>
            <person name="Wortman J.R."/>
            <person name="Lee N.H."/>
            <person name="Guigo R."/>
            <person name="Stanke M."/>
            <person name="Alvarado L."/>
            <person name="Amedeo P."/>
            <person name="Antoine C.H."/>
            <person name="Arensburger P."/>
            <person name="Bidwell S.L."/>
            <person name="Crawford M."/>
            <person name="Camaro F."/>
            <person name="Devon K."/>
            <person name="Engels R."/>
            <person name="Hammond M."/>
            <person name="Howarth C."/>
            <person name="Koehrsen M."/>
            <person name="Lawson D."/>
            <person name="Montgomery P."/>
            <person name="Nene V."/>
            <person name="Nusbaum C."/>
            <person name="Puiu D."/>
            <person name="Romero-Severson J."/>
            <person name="Severson D.W."/>
            <person name="Shumway M."/>
            <person name="Sisk P."/>
            <person name="Stolte C."/>
            <person name="Zeng Q."/>
            <person name="Eisenstadt E."/>
            <person name="Fraser-Liggett C."/>
            <person name="Strausberg R."/>
            <person name="Galagan J."/>
            <person name="Birren B."/>
            <person name="Collins F.H."/>
        </authorList>
    </citation>
    <scope>NUCLEOTIDE SEQUENCE [LARGE SCALE GENOMIC DNA]</scope>
    <source>
        <strain evidence="2">JHB</strain>
    </source>
</reference>
<evidence type="ECO:0000313" key="3">
    <source>
        <dbReference type="EnsemblMetazoa" id="CPIJ005382-PA"/>
    </source>
</evidence>
<evidence type="ECO:0000256" key="1">
    <source>
        <dbReference type="SAM" id="SignalP"/>
    </source>
</evidence>
<name>B0WF47_CULQU</name>
<proteinExistence type="predicted"/>
<feature type="signal peptide" evidence="1">
    <location>
        <begin position="1"/>
        <end position="27"/>
    </location>
</feature>
<dbReference type="KEGG" id="cqu:CpipJ_CPIJ005382"/>
<accession>B0WF47</accession>
<dbReference type="EnsemblMetazoa" id="CPIJ005382-RA">
    <property type="protein sequence ID" value="CPIJ005382-PA"/>
    <property type="gene ID" value="CPIJ005382"/>
</dbReference>
<sequence length="166" mass="18373">MCVCVLFLPAAVLSFFFVRLLLTPAAAVPEGRFSLLKTGSATTEKCVPTGSAPLAAPVCHQTDRIVPDCNRKVSFFLQYQCLLRAASSLATRAFLLLRRRRRHLVVRCRRIAKSVRAAKARRKRAAILCLRFCCDVSGGGVGWFWAKQKGDTEVFKLELDLSIAEG</sequence>
<evidence type="ECO:0000313" key="2">
    <source>
        <dbReference type="EMBL" id="EDS25992.1"/>
    </source>
</evidence>
<reference evidence="3" key="2">
    <citation type="submission" date="2020-05" db="UniProtKB">
        <authorList>
            <consortium name="EnsemblMetazoa"/>
        </authorList>
    </citation>
    <scope>IDENTIFICATION</scope>
    <source>
        <strain evidence="3">JHB</strain>
    </source>
</reference>
<organism>
    <name type="scientific">Culex quinquefasciatus</name>
    <name type="common">Southern house mosquito</name>
    <name type="synonym">Culex pungens</name>
    <dbReference type="NCBI Taxonomy" id="7176"/>
    <lineage>
        <taxon>Eukaryota</taxon>
        <taxon>Metazoa</taxon>
        <taxon>Ecdysozoa</taxon>
        <taxon>Arthropoda</taxon>
        <taxon>Hexapoda</taxon>
        <taxon>Insecta</taxon>
        <taxon>Pterygota</taxon>
        <taxon>Neoptera</taxon>
        <taxon>Endopterygota</taxon>
        <taxon>Diptera</taxon>
        <taxon>Nematocera</taxon>
        <taxon>Culicoidea</taxon>
        <taxon>Culicidae</taxon>
        <taxon>Culicinae</taxon>
        <taxon>Culicini</taxon>
        <taxon>Culex</taxon>
        <taxon>Culex</taxon>
    </lineage>
</organism>
<dbReference type="InParanoid" id="B0WF47"/>
<evidence type="ECO:0008006" key="5">
    <source>
        <dbReference type="Google" id="ProtNLM"/>
    </source>
</evidence>
<gene>
    <name evidence="3" type="primary">6037417</name>
    <name evidence="2" type="ORF">CpipJ_CPIJ005382</name>
</gene>
<dbReference type="EMBL" id="DS231914">
    <property type="protein sequence ID" value="EDS25992.1"/>
    <property type="molecule type" value="Genomic_DNA"/>
</dbReference>
<keyword evidence="1" id="KW-0732">Signal</keyword>
<evidence type="ECO:0000313" key="4">
    <source>
        <dbReference type="Proteomes" id="UP000002320"/>
    </source>
</evidence>
<keyword evidence="4" id="KW-1185">Reference proteome</keyword>
<dbReference type="Proteomes" id="UP000002320">
    <property type="component" value="Unassembled WGS sequence"/>
</dbReference>
<feature type="chain" id="PRO_5014566692" description="Secreted protein" evidence="1">
    <location>
        <begin position="28"/>
        <end position="166"/>
    </location>
</feature>
<dbReference type="VEuPathDB" id="VectorBase:CPIJ005382"/>